<evidence type="ECO:0000313" key="4">
    <source>
        <dbReference type="EMBL" id="TLU72077.1"/>
    </source>
</evidence>
<dbReference type="Proteomes" id="UP000305654">
    <property type="component" value="Unassembled WGS sequence"/>
</dbReference>
<evidence type="ECO:0000256" key="1">
    <source>
        <dbReference type="SAM" id="MobiDB-lite"/>
    </source>
</evidence>
<keyword evidence="2" id="KW-0472">Membrane</keyword>
<feature type="compositionally biased region" description="Low complexity" evidence="1">
    <location>
        <begin position="111"/>
        <end position="125"/>
    </location>
</feature>
<dbReference type="AlphaFoldDB" id="A0A5R9J6F4"/>
<accession>A0A5R9J6F4</accession>
<dbReference type="EMBL" id="VCDI01000004">
    <property type="protein sequence ID" value="TLU72077.1"/>
    <property type="molecule type" value="Genomic_DNA"/>
</dbReference>
<feature type="region of interest" description="Disordered" evidence="1">
    <location>
        <begin position="277"/>
        <end position="306"/>
    </location>
</feature>
<feature type="signal peptide" evidence="3">
    <location>
        <begin position="1"/>
        <end position="20"/>
    </location>
</feature>
<evidence type="ECO:0000313" key="5">
    <source>
        <dbReference type="Proteomes" id="UP000305654"/>
    </source>
</evidence>
<keyword evidence="3" id="KW-0732">Signal</keyword>
<evidence type="ECO:0000256" key="3">
    <source>
        <dbReference type="SAM" id="SignalP"/>
    </source>
</evidence>
<keyword evidence="2" id="KW-1133">Transmembrane helix</keyword>
<evidence type="ECO:0000256" key="2">
    <source>
        <dbReference type="SAM" id="Phobius"/>
    </source>
</evidence>
<feature type="transmembrane region" description="Helical" evidence="2">
    <location>
        <begin position="199"/>
        <end position="225"/>
    </location>
</feature>
<sequence>MRQAMPGIVVLLLAGHGAQAASYRVVSPVYACIDRHAAVVLGDAGPGDVLASPRNMAIRRQGHCLSIVPGARWERILSTGGLVLLRRAPPVPGLPPLYFRADAVAEVTDNGFADPSSPGGPAPDGNVPAADPGHGLAASSASGATVAASEPPIVTEPLLPPAPLPTNLALTAPQAETDQSLTAVTTNSVNLAKAMQQGYVVGFLAAMLLLALVVAVLAVVAWTLLRNARAARDAGFIGVDRDGAGGLSPILAGGPGGGSSGGSSRIRRLVMTDERRKEAPVEVIDASGSQSMQTTPPPATHRSALPPLVPPPPRDPSGYRAHCIALLEAAGWRTTLRPVGSQPMPDLVAERDGRVLTLLCLPAEPAVDEDSIELACVGRDRRQADMAAIVSNASFTAASKLLATQTGIVLLHEDELAAFAA</sequence>
<keyword evidence="5" id="KW-1185">Reference proteome</keyword>
<keyword evidence="2" id="KW-0812">Transmembrane</keyword>
<proteinExistence type="predicted"/>
<feature type="chain" id="PRO_5024355721" description="Restriction endonuclease type IV Mrr domain-containing protein" evidence="3">
    <location>
        <begin position="21"/>
        <end position="421"/>
    </location>
</feature>
<protein>
    <recommendedName>
        <fullName evidence="6">Restriction endonuclease type IV Mrr domain-containing protein</fullName>
    </recommendedName>
</protein>
<reference evidence="4 5" key="1">
    <citation type="submission" date="2019-05" db="EMBL/GenBank/DDBJ databases">
        <authorList>
            <person name="Pankratov T."/>
            <person name="Grouzdev D."/>
        </authorList>
    </citation>
    <scope>NUCLEOTIDE SEQUENCE [LARGE SCALE GENOMIC DNA]</scope>
    <source>
        <strain evidence="4 5">KEBCLARHB70R</strain>
    </source>
</reference>
<comment type="caution">
    <text evidence="4">The sequence shown here is derived from an EMBL/GenBank/DDBJ whole genome shotgun (WGS) entry which is preliminary data.</text>
</comment>
<gene>
    <name evidence="4" type="ORF">FE263_13205</name>
</gene>
<feature type="region of interest" description="Disordered" evidence="1">
    <location>
        <begin position="109"/>
        <end position="142"/>
    </location>
</feature>
<organism evidence="4 5">
    <name type="scientific">Lichenicoccus roseus</name>
    <dbReference type="NCBI Taxonomy" id="2683649"/>
    <lineage>
        <taxon>Bacteria</taxon>
        <taxon>Pseudomonadati</taxon>
        <taxon>Pseudomonadota</taxon>
        <taxon>Alphaproteobacteria</taxon>
        <taxon>Acetobacterales</taxon>
        <taxon>Acetobacteraceae</taxon>
        <taxon>Lichenicoccus</taxon>
    </lineage>
</organism>
<name>A0A5R9J6F4_9PROT</name>
<dbReference type="RefSeq" id="WP_138326483.1">
    <property type="nucleotide sequence ID" value="NZ_VCDI01000004.1"/>
</dbReference>
<dbReference type="OrthoDB" id="9797274at2"/>
<evidence type="ECO:0008006" key="6">
    <source>
        <dbReference type="Google" id="ProtNLM"/>
    </source>
</evidence>